<protein>
    <submittedName>
        <fullName evidence="1">Uncharacterized protein</fullName>
    </submittedName>
</protein>
<organism evidence="1 2">
    <name type="scientific">Fusobacterium nucleatum subsp. polymorphum</name>
    <name type="common">Fusobacterium polymorphum</name>
    <dbReference type="NCBI Taxonomy" id="76857"/>
    <lineage>
        <taxon>Bacteria</taxon>
        <taxon>Fusobacteriati</taxon>
        <taxon>Fusobacteriota</taxon>
        <taxon>Fusobacteriia</taxon>
        <taxon>Fusobacteriales</taxon>
        <taxon>Fusobacteriaceae</taxon>
        <taxon>Fusobacterium</taxon>
    </lineage>
</organism>
<evidence type="ECO:0000313" key="1">
    <source>
        <dbReference type="EMBL" id="PHH97493.1"/>
    </source>
</evidence>
<proteinExistence type="predicted"/>
<dbReference type="AlphaFoldDB" id="A0A2C6AZY8"/>
<evidence type="ECO:0000313" key="2">
    <source>
        <dbReference type="Proteomes" id="UP000225199"/>
    </source>
</evidence>
<reference evidence="1 2" key="1">
    <citation type="submission" date="2017-06" db="EMBL/GenBank/DDBJ databases">
        <title>Draft genome sequence of Fusobacterium nucleatum subsp. polymorphum KCOM 1002 (=ChDC F175).</title>
        <authorList>
            <person name="Kook J.-K."/>
            <person name="Park S.-N."/>
            <person name="Lim Y.K."/>
            <person name="Roh H."/>
        </authorList>
    </citation>
    <scope>NUCLEOTIDE SEQUENCE [LARGE SCALE GENOMIC DNA]</scope>
    <source>
        <strain evidence="2">KCOM 1002 (ChDC F175)</strain>
    </source>
</reference>
<dbReference type="EMBL" id="NIRJ01000001">
    <property type="protein sequence ID" value="PHH97493.1"/>
    <property type="molecule type" value="Genomic_DNA"/>
</dbReference>
<accession>A0A2C6AZY8</accession>
<gene>
    <name evidence="1" type="ORF">CA840_09420</name>
</gene>
<comment type="caution">
    <text evidence="1">The sequence shown here is derived from an EMBL/GenBank/DDBJ whole genome shotgun (WGS) entry which is preliminary data.</text>
</comment>
<sequence>MNLDRIPHIYHNTIYVKKLFGIIYEKHLNIRKMFNELALFNDIDKSKGYLLDLLGGNFKVLRNGLSDEEYRRILKFEISLLQFLGSPEEIQRILSEYFKLNKEEFRIIELSAKILISIPEKLDKQEIFKVVRKIKAAGVGLEVKFGIYIEDYLISELHEMTLEEIEKITLAREEYYIEMYTLTELEEMKLEDIEKLKISRR</sequence>
<dbReference type="Proteomes" id="UP000225199">
    <property type="component" value="Unassembled WGS sequence"/>
</dbReference>
<name>A0A2C6AZY8_FUSNP</name>